<evidence type="ECO:0000259" key="4">
    <source>
        <dbReference type="Pfam" id="PF00294"/>
    </source>
</evidence>
<evidence type="ECO:0000313" key="5">
    <source>
        <dbReference type="EMBL" id="NBR93257.1"/>
    </source>
</evidence>
<dbReference type="Proteomes" id="UP000740727">
    <property type="component" value="Unassembled WGS sequence"/>
</dbReference>
<dbReference type="EMBL" id="RFXN01000001">
    <property type="protein sequence ID" value="NBR93257.1"/>
    <property type="molecule type" value="Genomic_DNA"/>
</dbReference>
<sequence>MKIAITGSVATDYMMSFPGKIADSIVIDSLEKISLSFLVNNLEVRRGGTGANIAFGMGMLGGAPILIGAVGEDFADYNSWLTRHGVDTSEIYISQTQLTARFTVTTDQAHNQIASFYPGAMSEARNIELGPIFEKRNGLDLVLIAPDDPEAMLRHTEECRHHKVPFAADISQTLASLTGEQIRNLLIGAKYSFLNEYEMALAMQKTGWSREDFLANVEICITTLGAKGARIESQLFSTIAVGVAKERTKVDPTGIGDAFRAGFLSALSWGMGLKECAEVGSMVATYCLETQGGQEYRFSREQFMERFTESYGAESAHLVGVKLPKF</sequence>
<name>A0A965GBH1_9PROT</name>
<dbReference type="Pfam" id="PF00294">
    <property type="entry name" value="PfkB"/>
    <property type="match status" value="1"/>
</dbReference>
<accession>A0A965GBH1</accession>
<dbReference type="AlphaFoldDB" id="A0A965GBH1"/>
<comment type="caution">
    <text evidence="5">The sequence shown here is derived from an EMBL/GenBank/DDBJ whole genome shotgun (WGS) entry which is preliminary data.</text>
</comment>
<dbReference type="PANTHER" id="PTHR43085:SF46">
    <property type="entry name" value="ADENOSINE KINASE"/>
    <property type="match status" value="1"/>
</dbReference>
<comment type="similarity">
    <text evidence="1">Belongs to the carbohydrate kinase PfkB family.</text>
</comment>
<dbReference type="CDD" id="cd01942">
    <property type="entry name" value="ribokinase_group_A"/>
    <property type="match status" value="1"/>
</dbReference>
<dbReference type="PROSITE" id="PS00583">
    <property type="entry name" value="PFKB_KINASES_1"/>
    <property type="match status" value="1"/>
</dbReference>
<protein>
    <submittedName>
        <fullName evidence="5">Carbohydrate kinase family protein</fullName>
    </submittedName>
</protein>
<dbReference type="InterPro" id="IPR029056">
    <property type="entry name" value="Ribokinase-like"/>
</dbReference>
<dbReference type="InterPro" id="IPR011611">
    <property type="entry name" value="PfkB_dom"/>
</dbReference>
<evidence type="ECO:0000256" key="2">
    <source>
        <dbReference type="ARBA" id="ARBA00022679"/>
    </source>
</evidence>
<evidence type="ECO:0000313" key="6">
    <source>
        <dbReference type="Proteomes" id="UP000740727"/>
    </source>
</evidence>
<organism evidence="5 6">
    <name type="scientific">Candidatus Fonsibacter lacus</name>
    <dbReference type="NCBI Taxonomy" id="2576439"/>
    <lineage>
        <taxon>Bacteria</taxon>
        <taxon>Pseudomonadati</taxon>
        <taxon>Pseudomonadota</taxon>
        <taxon>Alphaproteobacteria</taxon>
        <taxon>Candidatus Pelagibacterales</taxon>
        <taxon>Candidatus Pelagibacterales incertae sedis</taxon>
        <taxon>Candidatus Fonsibacter</taxon>
    </lineage>
</organism>
<dbReference type="GO" id="GO:0016301">
    <property type="term" value="F:kinase activity"/>
    <property type="evidence" value="ECO:0007669"/>
    <property type="project" value="UniProtKB-KW"/>
</dbReference>
<reference evidence="5" key="1">
    <citation type="submission" date="2018-10" db="EMBL/GenBank/DDBJ databases">
        <title>Iterative Subtractive Binning of Freshwater Chronoseries Metagenomes Recovers Nearly Complete Genomes from over Four Hundred Novel Species.</title>
        <authorList>
            <person name="Rodriguez-R L.M."/>
            <person name="Tsementzi D."/>
            <person name="Luo C."/>
            <person name="Konstantinidis K.T."/>
        </authorList>
    </citation>
    <scope>NUCLEOTIDE SEQUENCE</scope>
    <source>
        <strain evidence="5">WB5_2A_028</strain>
    </source>
</reference>
<keyword evidence="3 5" id="KW-0418">Kinase</keyword>
<gene>
    <name evidence="5" type="ORF">EBT44_00060</name>
</gene>
<feature type="domain" description="Carbohydrate kinase PfkB" evidence="4">
    <location>
        <begin position="34"/>
        <end position="295"/>
    </location>
</feature>
<dbReference type="SUPFAM" id="SSF53613">
    <property type="entry name" value="Ribokinase-like"/>
    <property type="match status" value="1"/>
</dbReference>
<evidence type="ECO:0000256" key="3">
    <source>
        <dbReference type="ARBA" id="ARBA00022777"/>
    </source>
</evidence>
<evidence type="ECO:0000256" key="1">
    <source>
        <dbReference type="ARBA" id="ARBA00010688"/>
    </source>
</evidence>
<dbReference type="InterPro" id="IPR050306">
    <property type="entry name" value="PfkB_Carbo_kinase"/>
</dbReference>
<dbReference type="PANTHER" id="PTHR43085">
    <property type="entry name" value="HEXOKINASE FAMILY MEMBER"/>
    <property type="match status" value="1"/>
</dbReference>
<dbReference type="InterPro" id="IPR002173">
    <property type="entry name" value="Carboh/pur_kinase_PfkB_CS"/>
</dbReference>
<keyword evidence="2" id="KW-0808">Transferase</keyword>
<dbReference type="Gene3D" id="3.40.1190.20">
    <property type="match status" value="1"/>
</dbReference>
<proteinExistence type="inferred from homology"/>